<keyword evidence="2" id="KW-0472">Membrane</keyword>
<dbReference type="EMBL" id="MIQH01000477">
    <property type="protein sequence ID" value="OIR24893.1"/>
    <property type="molecule type" value="Genomic_DNA"/>
</dbReference>
<feature type="coiled-coil region" evidence="1">
    <location>
        <begin position="29"/>
        <end position="56"/>
    </location>
</feature>
<keyword evidence="2" id="KW-1133">Transmembrane helix</keyword>
<sequence>MLDNQPNNNAIFEILNDAENSADIPSVEARKQEIHNEELKRTKQNTEQQKELAGKIFWLLIIQVVFLMLMIIFQAFGFFGFKLNNWVFGFFINGSLIHTYLLMKQIVTGVYFNEKI</sequence>
<feature type="transmembrane region" description="Helical" evidence="2">
    <location>
        <begin position="85"/>
        <end position="103"/>
    </location>
</feature>
<feature type="transmembrane region" description="Helical" evidence="2">
    <location>
        <begin position="56"/>
        <end position="79"/>
    </location>
</feature>
<evidence type="ECO:0000313" key="4">
    <source>
        <dbReference type="Proteomes" id="UP000182798"/>
    </source>
</evidence>
<evidence type="ECO:0008006" key="5">
    <source>
        <dbReference type="Google" id="ProtNLM"/>
    </source>
</evidence>
<name>A0A1J5UG39_9GAMM</name>
<comment type="caution">
    <text evidence="3">The sequence shown here is derived from an EMBL/GenBank/DDBJ whole genome shotgun (WGS) entry which is preliminary data.</text>
</comment>
<evidence type="ECO:0000256" key="2">
    <source>
        <dbReference type="SAM" id="Phobius"/>
    </source>
</evidence>
<dbReference type="RefSeq" id="WP_071564052.1">
    <property type="nucleotide sequence ID" value="NZ_MIQH01000477.1"/>
</dbReference>
<accession>A0A1J5UG39</accession>
<dbReference type="Proteomes" id="UP000182798">
    <property type="component" value="Unassembled WGS sequence"/>
</dbReference>
<proteinExistence type="predicted"/>
<organism evidence="3 4">
    <name type="scientific">Bathymodiolus thermophilus thioautotrophic gill symbiont</name>
    <dbReference type="NCBI Taxonomy" id="2360"/>
    <lineage>
        <taxon>Bacteria</taxon>
        <taxon>Pseudomonadati</taxon>
        <taxon>Pseudomonadota</taxon>
        <taxon>Gammaproteobacteria</taxon>
        <taxon>sulfur-oxidizing symbionts</taxon>
    </lineage>
</organism>
<gene>
    <name evidence="3" type="ORF">BGC33_04850</name>
</gene>
<keyword evidence="2" id="KW-0812">Transmembrane</keyword>
<dbReference type="AlphaFoldDB" id="A0A1J5UG39"/>
<evidence type="ECO:0000313" key="3">
    <source>
        <dbReference type="EMBL" id="OIR24893.1"/>
    </source>
</evidence>
<reference evidence="4" key="1">
    <citation type="submission" date="2016-09" db="EMBL/GenBank/DDBJ databases">
        <title>Genome Sequence of Bathymodiolus thermophilus sulfur-oxidizing gill endosymbiont.</title>
        <authorList>
            <person name="Ponnudurai R."/>
            <person name="Kleiner M."/>
            <person name="Sayavedra L."/>
            <person name="Thuermer A."/>
            <person name="Felbeck H."/>
            <person name="Schlueter R."/>
            <person name="Schweder T."/>
            <person name="Markert S."/>
        </authorList>
    </citation>
    <scope>NUCLEOTIDE SEQUENCE [LARGE SCALE GENOMIC DNA]</scope>
    <source>
        <strain evidence="4">BAT/CrabSpa'14</strain>
    </source>
</reference>
<protein>
    <recommendedName>
        <fullName evidence="5">2TM domain-containing protein</fullName>
    </recommendedName>
</protein>
<keyword evidence="1" id="KW-0175">Coiled coil</keyword>
<evidence type="ECO:0000256" key="1">
    <source>
        <dbReference type="SAM" id="Coils"/>
    </source>
</evidence>